<dbReference type="Pfam" id="PF08558">
    <property type="entry name" value="TRF"/>
    <property type="match status" value="1"/>
</dbReference>
<dbReference type="PANTHER" id="PTHR47807">
    <property type="entry name" value="PROTEIN TBF1"/>
    <property type="match status" value="1"/>
</dbReference>
<keyword evidence="2" id="KW-0539">Nucleus</keyword>
<feature type="region of interest" description="Disordered" evidence="4">
    <location>
        <begin position="969"/>
        <end position="1131"/>
    </location>
</feature>
<accession>A0ABR4MRJ3</accession>
<feature type="compositionally biased region" description="Polar residues" evidence="4">
    <location>
        <begin position="1889"/>
        <end position="1902"/>
    </location>
</feature>
<name>A0ABR4MRJ3_9PEZI</name>
<feature type="region of interest" description="Disordered" evidence="4">
    <location>
        <begin position="1727"/>
        <end position="1764"/>
    </location>
</feature>
<feature type="region of interest" description="Disordered" evidence="4">
    <location>
        <begin position="630"/>
        <end position="655"/>
    </location>
</feature>
<dbReference type="Proteomes" id="UP001610728">
    <property type="component" value="Unassembled WGS sequence"/>
</dbReference>
<keyword evidence="1 6" id="KW-0238">DNA-binding</keyword>
<dbReference type="CDD" id="cd11660">
    <property type="entry name" value="SANT_TRF"/>
    <property type="match status" value="1"/>
</dbReference>
<feature type="compositionally biased region" description="Polar residues" evidence="4">
    <location>
        <begin position="1587"/>
        <end position="1621"/>
    </location>
</feature>
<feature type="compositionally biased region" description="Polar residues" evidence="4">
    <location>
        <begin position="1481"/>
        <end position="1494"/>
    </location>
</feature>
<feature type="compositionally biased region" description="Polar residues" evidence="4">
    <location>
        <begin position="1515"/>
        <end position="1529"/>
    </location>
</feature>
<dbReference type="InterPro" id="IPR001005">
    <property type="entry name" value="SANT/Myb"/>
</dbReference>
<feature type="region of interest" description="Disordered" evidence="4">
    <location>
        <begin position="1481"/>
        <end position="1547"/>
    </location>
</feature>
<dbReference type="SUPFAM" id="SSF46689">
    <property type="entry name" value="Homeodomain-like"/>
    <property type="match status" value="1"/>
</dbReference>
<dbReference type="InterPro" id="IPR052833">
    <property type="entry name" value="Telomeric_DNA-bd_trans-reg"/>
</dbReference>
<feature type="compositionally biased region" description="Basic and acidic residues" evidence="4">
    <location>
        <begin position="640"/>
        <end position="655"/>
    </location>
</feature>
<feature type="compositionally biased region" description="Pro residues" evidence="4">
    <location>
        <begin position="1660"/>
        <end position="1675"/>
    </location>
</feature>
<sequence>MASVVTEATAAQLNDAISESMIDLAVDPDALAQALLREFEIQDLQMDVPSSPKLPESPSRKRSLDELDNGEPGDAKRLKLSNDGNDHDFSGLFDSLVNNTLGEVHDLMGQIPGLEDDSHDLGIFDADQSLTGPLEDDNTIAPMIDVPSFALGPSQARRAMSTPLLANSAIQIIMILSEQPFSSTIAQLRNDQSEARREFLNISMVFEQSFKLYTHGDVTRMMTCDDIGFYNTSAKQTVRLANLACTCPGVFAKQGLQLMFDKFFELFLPDQAELTADIADLYLGLRTQMFLEDISIENFHALLDSMFEFEPILQSRRDDCELTQTENDLIAAAHARKAAVIQHHTMNPMDSLISLRLKYAYDDFLANLNMCLHRILGSLADHAAAFGIKVPVPIPKGDHSLDIDLTDEDLSTFLQATTSSLVENVLADLMDSHNSLEDVDQMIADASIPAAPAPTPIPSSMTDPEISTPVSVAPATANSTPGNMLVSTNGKLDFNDFKALEAIVAESTSNYVRTTLDGISKTSYNISYPTTTSGLSSKLLSIQGLQNLQKDVTEAVLAPDSSANMILSRLQNNTIAGTNSTAAQTPATQAYYQYSQAEVTQPSSTGVASASDLPPNQTCPSSVLYDKARQAALSKSSSHTRREGVHSTRRPWTQEEEKALMTGLDLVKGPHWSQILTLFGANGTHGDILKDRTQVQLKDKARNLKLFFLKTNSEMPYYLQAVTGELKTRAPTQAARKEAEERARLNAEEDKAKINGLTGINGLMSLNSLQGQQRHLQQQSGVHSFGQVQGHAAHNVVTPAQAALAAAQAPGGMQQIKQETHTAPHELHQLQQFNQMQTLQQATQQIVQTQQQQVSQPQQTPQPQPQIQQPQLQQMQQQLQQQVQQQTAQQLQQLQQASQASQASQVSQQQPAQQEEVQPAQAPQLQAPQAQPQAQAQTQAQVAAALRQTQQQQQAAALLQIQQHVAQLSRTASPQQPASTTPASVPTPVSAPASQPQPAHHVQSTPIGSPSATLAKAPQQIPKAPAHQLMLPQPTPPQALSNSSTPSIPPPQARPSMASQPTTPVAPAKTHLSAPPLLPQPVQSSTIAAPTSVSTSTTQAQPQPSPPKPALLPTAPASKPEGSQSTPVLPIKTTDPLSASAISQRISEISKIASANGQSRPSILGNLPTTIPSSNGSSAPTQNNMQAQILAQIQAQVQAQLAQARVSQIQAEAEAQAKAQIAQAQAQAKAQIAQAQAQAPSHAEYQAKIQAEIQQQIAQHQALAQAQLQAQAQQQAAQAKAAIQAQIQAQAQAQARAKIQQAQAAAQAAVQAQAQADVQAQAQAQIQAQAQAQARAHILAQAQQQAQQAQQAAAAAAASRTQVPAVSRVSTPAQAQAQVQSAVVSPAIASKTLEAAQTQAPAQIAPSPISVPQAIVAAAESARVTALPSPVAAAASITPSIQSREITPAAQTVAQVQASMKQEPFAASSCAIQQAATSQNHATTTSSQAPVFTAQQPQQPQQLQQQPSGSLVDIKQSSPASISQPQTAQAALVPVASESPPAAKIPQTTQAPIMASSAAHTFTHGQVQPIIAPETSPPLTMAAATPAQASPSVSHSQSPALATTTENSTSVALVSTPTPTSVPAVDPAASSVPTSDPAPAPAPAPASASAPASTLGLVPAPVPQTPAQIPHPPTPDLVKSQNQTATVQTSVEMSQQGLSQQPGVDNEQVMSTTPQAQVCQTQSLLPLPMSSSIPTQAASQNPAPITKPESISATFSSAPASNPTSTPIVNLASPLAQVSPTATFIKNETPAACTTVAASVPIKAPAPVSAAFLPTANIMAETLSEPSLKKEPTPAVGLEPSTSNPFASIITRALGSGPSQGQSQSQAQDESQSQTQGQPQSQTQGAATNPTDSSSGIDEAAQNSILQGLQAFIDAATS</sequence>
<dbReference type="EMBL" id="JABSNW010000001">
    <property type="protein sequence ID" value="KAL2890898.1"/>
    <property type="molecule type" value="Genomic_DNA"/>
</dbReference>
<dbReference type="InterPro" id="IPR013867">
    <property type="entry name" value="Telomere_rpt-bd_fac_dimer_dom"/>
</dbReference>
<dbReference type="PANTHER" id="PTHR47807:SF1">
    <property type="entry name" value="PROTEIN TBF1"/>
    <property type="match status" value="1"/>
</dbReference>
<keyword evidence="3" id="KW-0131">Cell cycle</keyword>
<protein>
    <submittedName>
        <fullName evidence="6">Telomeric DNA-binding factor trf1</fullName>
    </submittedName>
</protein>
<feature type="compositionally biased region" description="Low complexity" evidence="4">
    <location>
        <begin position="1084"/>
        <end position="1102"/>
    </location>
</feature>
<proteinExistence type="predicted"/>
<feature type="region of interest" description="Disordered" evidence="4">
    <location>
        <begin position="1571"/>
        <end position="1714"/>
    </location>
</feature>
<evidence type="ECO:0000313" key="6">
    <source>
        <dbReference type="EMBL" id="KAL2890898.1"/>
    </source>
</evidence>
<reference evidence="6 7" key="1">
    <citation type="submission" date="2020-05" db="EMBL/GenBank/DDBJ databases">
        <title>Ceratocystis lukuohia genome.</title>
        <authorList>
            <person name="Harrington T.C."/>
            <person name="Kim K."/>
            <person name="Mayers C.G."/>
        </authorList>
    </citation>
    <scope>NUCLEOTIDE SEQUENCE [LARGE SCALE GENOMIC DNA]</scope>
    <source>
        <strain evidence="6 7">C4212</strain>
    </source>
</reference>
<comment type="caution">
    <text evidence="6">The sequence shown here is derived from an EMBL/GenBank/DDBJ whole genome shotgun (WGS) entry which is preliminary data.</text>
</comment>
<feature type="region of interest" description="Disordered" evidence="4">
    <location>
        <begin position="905"/>
        <end position="933"/>
    </location>
</feature>
<keyword evidence="7" id="KW-1185">Reference proteome</keyword>
<feature type="compositionally biased region" description="Low complexity" evidence="4">
    <location>
        <begin position="1015"/>
        <end position="1026"/>
    </location>
</feature>
<feature type="domain" description="HTH myb-type" evidence="5">
    <location>
        <begin position="649"/>
        <end position="701"/>
    </location>
</feature>
<feature type="region of interest" description="Disordered" evidence="4">
    <location>
        <begin position="1852"/>
        <end position="1902"/>
    </location>
</feature>
<feature type="compositionally biased region" description="Low complexity" evidence="4">
    <location>
        <begin position="1855"/>
        <end position="1888"/>
    </location>
</feature>
<evidence type="ECO:0000313" key="7">
    <source>
        <dbReference type="Proteomes" id="UP001610728"/>
    </source>
</evidence>
<feature type="compositionally biased region" description="Low complexity" evidence="4">
    <location>
        <begin position="1111"/>
        <end position="1120"/>
    </location>
</feature>
<evidence type="ECO:0000256" key="1">
    <source>
        <dbReference type="ARBA" id="ARBA00023125"/>
    </source>
</evidence>
<dbReference type="SMART" id="SM00717">
    <property type="entry name" value="SANT"/>
    <property type="match status" value="1"/>
</dbReference>
<organism evidence="6 7">
    <name type="scientific">Ceratocystis lukuohia</name>
    <dbReference type="NCBI Taxonomy" id="2019550"/>
    <lineage>
        <taxon>Eukaryota</taxon>
        <taxon>Fungi</taxon>
        <taxon>Dikarya</taxon>
        <taxon>Ascomycota</taxon>
        <taxon>Pezizomycotina</taxon>
        <taxon>Sordariomycetes</taxon>
        <taxon>Hypocreomycetidae</taxon>
        <taxon>Microascales</taxon>
        <taxon>Ceratocystidaceae</taxon>
        <taxon>Ceratocystis</taxon>
    </lineage>
</organism>
<evidence type="ECO:0000256" key="2">
    <source>
        <dbReference type="ARBA" id="ARBA00023242"/>
    </source>
</evidence>
<dbReference type="GO" id="GO:0003677">
    <property type="term" value="F:DNA binding"/>
    <property type="evidence" value="ECO:0007669"/>
    <property type="project" value="UniProtKB-KW"/>
</dbReference>
<dbReference type="InterPro" id="IPR009057">
    <property type="entry name" value="Homeodomain-like_sf"/>
</dbReference>
<feature type="region of interest" description="Disordered" evidence="4">
    <location>
        <begin position="47"/>
        <end position="81"/>
    </location>
</feature>
<feature type="compositionally biased region" description="Low complexity" evidence="4">
    <location>
        <begin position="1752"/>
        <end position="1764"/>
    </location>
</feature>
<dbReference type="RefSeq" id="XP_070862078.1">
    <property type="nucleotide sequence ID" value="XM_071005234.1"/>
</dbReference>
<dbReference type="Gene3D" id="1.10.10.60">
    <property type="entry name" value="Homeodomain-like"/>
    <property type="match status" value="1"/>
</dbReference>
<feature type="compositionally biased region" description="Low complexity" evidence="4">
    <location>
        <begin position="976"/>
        <end position="1003"/>
    </location>
</feature>
<evidence type="ECO:0000256" key="4">
    <source>
        <dbReference type="SAM" id="MobiDB-lite"/>
    </source>
</evidence>
<dbReference type="InterPro" id="IPR017930">
    <property type="entry name" value="Myb_dom"/>
</dbReference>
<feature type="compositionally biased region" description="Polar residues" evidence="4">
    <location>
        <begin position="1679"/>
        <end position="1714"/>
    </location>
</feature>
<feature type="region of interest" description="Disordered" evidence="4">
    <location>
        <begin position="1824"/>
        <end position="1843"/>
    </location>
</feature>
<dbReference type="PROSITE" id="PS51294">
    <property type="entry name" value="HTH_MYB"/>
    <property type="match status" value="1"/>
</dbReference>
<gene>
    <name evidence="6" type="ORF">HOO65_010256</name>
</gene>
<evidence type="ECO:0000256" key="3">
    <source>
        <dbReference type="ARBA" id="ARBA00023306"/>
    </source>
</evidence>
<feature type="compositionally biased region" description="Low complexity" evidence="4">
    <location>
        <begin position="1495"/>
        <end position="1507"/>
    </location>
</feature>
<dbReference type="GeneID" id="98114502"/>
<evidence type="ECO:0000259" key="5">
    <source>
        <dbReference type="PROSITE" id="PS51294"/>
    </source>
</evidence>